<reference evidence="1" key="1">
    <citation type="submission" date="2016-04" db="EMBL/GenBank/DDBJ databases">
        <authorList>
            <person name="Evans L.H."/>
            <person name="Alamgir A."/>
            <person name="Owens N."/>
            <person name="Weber N.D."/>
            <person name="Virtaneva K."/>
            <person name="Barbian K."/>
            <person name="Babar A."/>
            <person name="Rosenke K."/>
        </authorList>
    </citation>
    <scope>NUCLEOTIDE SEQUENCE</scope>
    <source>
        <strain evidence="1">86-1</strain>
    </source>
</reference>
<organism evidence="1">
    <name type="scientific">uncultured Dysgonomonas sp</name>
    <dbReference type="NCBI Taxonomy" id="206096"/>
    <lineage>
        <taxon>Bacteria</taxon>
        <taxon>Pseudomonadati</taxon>
        <taxon>Bacteroidota</taxon>
        <taxon>Bacteroidia</taxon>
        <taxon>Bacteroidales</taxon>
        <taxon>Dysgonomonadaceae</taxon>
        <taxon>Dysgonomonas</taxon>
        <taxon>environmental samples</taxon>
    </lineage>
</organism>
<dbReference type="AlphaFoldDB" id="A0A212JN20"/>
<evidence type="ECO:0000313" key="1">
    <source>
        <dbReference type="EMBL" id="SBW00715.1"/>
    </source>
</evidence>
<sequence length="77" mass="9062">MKIFKRANLPEQINYNGKVYEVNIELSALYSIDRTNKLPHDAIKVEVLNRKLKSKTDIYNRPYKPSIFIFTSIDSEK</sequence>
<name>A0A212JN20_9BACT</name>
<dbReference type="EMBL" id="FLUM01000002">
    <property type="protein sequence ID" value="SBW00715.1"/>
    <property type="molecule type" value="Genomic_DNA"/>
</dbReference>
<accession>A0A212JN20</accession>
<protein>
    <submittedName>
        <fullName evidence="1">Uncharacterized protein</fullName>
    </submittedName>
</protein>
<proteinExistence type="predicted"/>
<gene>
    <name evidence="1" type="ORF">KL86DYS1_20267</name>
</gene>